<dbReference type="Pfam" id="PF00096">
    <property type="entry name" value="zf-C2H2"/>
    <property type="match status" value="2"/>
</dbReference>
<sequence length="505" mass="56782">MDVQNNYQNYKETSPDSRGTNLSIESARTSPLAKSDLQSTILTQGKTLKRSFDVAFLMMPDEKLRQKPPDKQLRVSKQLFSNEEWEQQSKRSEIYKNVGFTDESTADAKDENVEKNCYEDRGRVNNNVSPTFSSDINIDVGTDEYPGGKSLYCSDSENSERSRSRPNSNDSASRPPKFLPESPYKNKIFDDPTLISMQSRARYEQLSRYCVDKPPDMSPKSAFTKVANYSLRSPNPSVSPDNLLYQNSISPPLSAASPPTTVFNKSSPFNNLLTPAHVMNSNNFFKNQSLTNSSNYVDAAAIQQIPRTGSGFGKGGSYHDEKSDHKTIHTSPQSKLNFLPFRPEIPAYLQAGASYPFGVQNFQSPNPDFMKFPVPPREPVNPLIANPAAAILSTLLPPTMAAFSLPAQNVCAKCSISFRMTSDLVYHMRTHHKSESAADPNRRKREEKLKCPVCNESFRERHHLTRHMTAHQDKEGDLDDVPQNGQGYKKSKQFYTHNSNTLIHK</sequence>
<dbReference type="PANTHER" id="PTHR16516:SF4">
    <property type="entry name" value="C2H2-TYPE DOMAIN-CONTAINING PROTEIN"/>
    <property type="match status" value="1"/>
</dbReference>
<gene>
    <name evidence="6" type="primary">PRDM8</name>
    <name evidence="6" type="ORF">EVAR_50718_1</name>
</gene>
<feature type="domain" description="C2H2-type" evidence="5">
    <location>
        <begin position="449"/>
        <end position="476"/>
    </location>
</feature>
<evidence type="ECO:0000256" key="1">
    <source>
        <dbReference type="ARBA" id="ARBA00004123"/>
    </source>
</evidence>
<feature type="compositionally biased region" description="Polar residues" evidence="4">
    <location>
        <begin position="124"/>
        <end position="136"/>
    </location>
</feature>
<feature type="compositionally biased region" description="Basic and acidic residues" evidence="4">
    <location>
        <begin position="317"/>
        <end position="327"/>
    </location>
</feature>
<dbReference type="SUPFAM" id="SSF57667">
    <property type="entry name" value="beta-beta-alpha zinc fingers"/>
    <property type="match status" value="1"/>
</dbReference>
<feature type="compositionally biased region" description="Polar residues" evidence="4">
    <location>
        <begin position="1"/>
        <end position="29"/>
    </location>
</feature>
<keyword evidence="7" id="KW-1185">Reference proteome</keyword>
<protein>
    <submittedName>
        <fullName evidence="6">PR domain zinc finger protein 8</fullName>
    </submittedName>
</protein>
<keyword evidence="2" id="KW-0539">Nucleus</keyword>
<keyword evidence="3" id="KW-0863">Zinc-finger</keyword>
<comment type="caution">
    <text evidence="6">The sequence shown here is derived from an EMBL/GenBank/DDBJ whole genome shotgun (WGS) entry which is preliminary data.</text>
</comment>
<dbReference type="PROSITE" id="PS00028">
    <property type="entry name" value="ZINC_FINGER_C2H2_1"/>
    <property type="match status" value="2"/>
</dbReference>
<dbReference type="PANTHER" id="PTHR16516">
    <property type="entry name" value="AGAP007109-PA"/>
    <property type="match status" value="1"/>
</dbReference>
<keyword evidence="3" id="KW-0862">Zinc</keyword>
<feature type="region of interest" description="Disordered" evidence="4">
    <location>
        <begin position="308"/>
        <end position="331"/>
    </location>
</feature>
<evidence type="ECO:0000256" key="3">
    <source>
        <dbReference type="PROSITE-ProRule" id="PRU00042"/>
    </source>
</evidence>
<dbReference type="OrthoDB" id="5814089at2759"/>
<evidence type="ECO:0000256" key="2">
    <source>
        <dbReference type="ARBA" id="ARBA00023242"/>
    </source>
</evidence>
<proteinExistence type="predicted"/>
<dbReference type="SMART" id="SM00355">
    <property type="entry name" value="ZnF_C2H2"/>
    <property type="match status" value="2"/>
</dbReference>
<evidence type="ECO:0000313" key="6">
    <source>
        <dbReference type="EMBL" id="GBP77267.1"/>
    </source>
</evidence>
<feature type="region of interest" description="Disordered" evidence="4">
    <location>
        <begin position="147"/>
        <end position="191"/>
    </location>
</feature>
<feature type="domain" description="C2H2-type" evidence="5">
    <location>
        <begin position="409"/>
        <end position="436"/>
    </location>
</feature>
<evidence type="ECO:0000259" key="5">
    <source>
        <dbReference type="PROSITE" id="PS50157"/>
    </source>
</evidence>
<dbReference type="PROSITE" id="PS50157">
    <property type="entry name" value="ZINC_FINGER_C2H2_2"/>
    <property type="match status" value="2"/>
</dbReference>
<feature type="region of interest" description="Disordered" evidence="4">
    <location>
        <begin position="466"/>
        <end position="505"/>
    </location>
</feature>
<feature type="compositionally biased region" description="Polar residues" evidence="4">
    <location>
        <begin position="493"/>
        <end position="505"/>
    </location>
</feature>
<comment type="subcellular location">
    <subcellularLocation>
        <location evidence="1">Nucleus</location>
    </subcellularLocation>
</comment>
<dbReference type="AlphaFoldDB" id="A0A4C1YS60"/>
<dbReference type="InterPro" id="IPR013087">
    <property type="entry name" value="Znf_C2H2_type"/>
</dbReference>
<accession>A0A4C1YS60</accession>
<name>A0A4C1YS60_EUMVA</name>
<dbReference type="InterPro" id="IPR036236">
    <property type="entry name" value="Znf_C2H2_sf"/>
</dbReference>
<evidence type="ECO:0000313" key="7">
    <source>
        <dbReference type="Proteomes" id="UP000299102"/>
    </source>
</evidence>
<organism evidence="6 7">
    <name type="scientific">Eumeta variegata</name>
    <name type="common">Bagworm moth</name>
    <name type="synonym">Eumeta japonica</name>
    <dbReference type="NCBI Taxonomy" id="151549"/>
    <lineage>
        <taxon>Eukaryota</taxon>
        <taxon>Metazoa</taxon>
        <taxon>Ecdysozoa</taxon>
        <taxon>Arthropoda</taxon>
        <taxon>Hexapoda</taxon>
        <taxon>Insecta</taxon>
        <taxon>Pterygota</taxon>
        <taxon>Neoptera</taxon>
        <taxon>Endopterygota</taxon>
        <taxon>Lepidoptera</taxon>
        <taxon>Glossata</taxon>
        <taxon>Ditrysia</taxon>
        <taxon>Tineoidea</taxon>
        <taxon>Psychidae</taxon>
        <taxon>Oiketicinae</taxon>
        <taxon>Eumeta</taxon>
    </lineage>
</organism>
<evidence type="ECO:0000256" key="4">
    <source>
        <dbReference type="SAM" id="MobiDB-lite"/>
    </source>
</evidence>
<keyword evidence="3" id="KW-0479">Metal-binding</keyword>
<dbReference type="Gene3D" id="3.30.160.60">
    <property type="entry name" value="Classic Zinc Finger"/>
    <property type="match status" value="1"/>
</dbReference>
<dbReference type="GO" id="GO:0006355">
    <property type="term" value="P:regulation of DNA-templated transcription"/>
    <property type="evidence" value="ECO:0007669"/>
    <property type="project" value="TreeGrafter"/>
</dbReference>
<dbReference type="InterPro" id="IPR052296">
    <property type="entry name" value="TR-Histone_Methyltrans"/>
</dbReference>
<dbReference type="Proteomes" id="UP000299102">
    <property type="component" value="Unassembled WGS sequence"/>
</dbReference>
<feature type="compositionally biased region" description="Low complexity" evidence="4">
    <location>
        <begin position="165"/>
        <end position="176"/>
    </location>
</feature>
<dbReference type="EMBL" id="BGZK01001324">
    <property type="protein sequence ID" value="GBP77267.1"/>
    <property type="molecule type" value="Genomic_DNA"/>
</dbReference>
<feature type="region of interest" description="Disordered" evidence="4">
    <location>
        <begin position="1"/>
        <end position="33"/>
    </location>
</feature>
<reference evidence="6 7" key="1">
    <citation type="journal article" date="2019" name="Commun. Biol.">
        <title>The bagworm genome reveals a unique fibroin gene that provides high tensile strength.</title>
        <authorList>
            <person name="Kono N."/>
            <person name="Nakamura H."/>
            <person name="Ohtoshi R."/>
            <person name="Tomita M."/>
            <person name="Numata K."/>
            <person name="Arakawa K."/>
        </authorList>
    </citation>
    <scope>NUCLEOTIDE SEQUENCE [LARGE SCALE GENOMIC DNA]</scope>
</reference>
<dbReference type="GO" id="GO:0005634">
    <property type="term" value="C:nucleus"/>
    <property type="evidence" value="ECO:0007669"/>
    <property type="project" value="UniProtKB-SubCell"/>
</dbReference>
<dbReference type="STRING" id="151549.A0A4C1YS60"/>
<dbReference type="GO" id="GO:0008270">
    <property type="term" value="F:zinc ion binding"/>
    <property type="evidence" value="ECO:0007669"/>
    <property type="project" value="UniProtKB-KW"/>
</dbReference>
<feature type="region of interest" description="Disordered" evidence="4">
    <location>
        <begin position="121"/>
        <end position="140"/>
    </location>
</feature>